<evidence type="ECO:0000256" key="7">
    <source>
        <dbReference type="RuleBase" id="RU004273"/>
    </source>
</evidence>
<sequence length="1190" mass="132052">MTLKPDHVPSIADAAGQCLTRFQKCLQQSALISSQETALVEDQLARFSLWTASIGVFVGGRASLDHRLREAQEVHDVITGLLETLEDQVEAWSDALESINRPPTSELETVPEPERKAIPRLTRGVADQIALLHRLSNTIRRASSDTQNAKVSMASTIRDEEGNDVESCLEVVFANYIRDKFRNMDAKILGRMVSTMILRRKRILYKRSRFSHGALKVPSATPLPKATPPPMTAAQQTAVSNPEIPSELPSAPAELIEKSQTGFSATTLAVEKFRKASAPSTVSVVKTIALSSHEALPFPVAPLGRVRQRYKKMRKTREEEHRLYLQYLSDELAFQQSPSSIDGLKRKAEANLKQDLRTYWDFCVDAIGEITCPFCFYAIPAREMQNDAKWKAHVKNDLDAYVCLFDECDTPNQLYSHNEQWLKHMEDHALRWRCNSKSHGLLIFDTRDGYIEHMRQAHQGAFSEVQLRVLAGRNARAVDPLFESCPFCGCTDTPQGGTIMEHIVGHLRFLALKSLPPYQDEGSEASDGDSATTQASKPRNRSTIDNDPDRFTLLTFRDNDSDTVNEAPSIEENNPSGELSSPDSEHLSGLANTYTTAALPDLSSSGPIEEWGNFVHGPPTGINNPQESERQFEWGFATIGPELDTDFDDPVLRNLSNRRIHPSPAMDRSQQEVKIDDTVDGHMHIMHDIPDEKAVVPINETLQEISAKSDTDRPSDANSALIPHQEGGENLSHIGSSSEKPLESIRSESVQAEGRSPSSLLPVADAPESDSTSPPPSPLHGDPSTVGHKDITSMQLSGEISGVSDAPATHLPEAIPGPAQNLESILVDSTPVEPVHRPPLDAPKSKGEMIDNTILDDMISRLLGLVDTSTKKGRKLTRQRRTPPCIKDGEIELICNASRELFLSQPVLLDLNAPVKVVGDIHGQFFDLIRLFQLCGFPPATNYLFLGDYVDRGKNGLETILLLLCYKLRYPDNFFLLRGNHECASITRIYGFYDECKRRTTIKTWKKFVNVFNCMPIAALIASKIFCVHGGLSPSLTDLEEIRQIARPTDVSDSGLLADLLWSDPADTEEDWEPNDRGVSYLFGKKVIMNFLQRHDIDLICRAHMVVEDGYEFWHDRVLVTIFSAPNYCGEFDNWGGVMCVSDELLCSFELLKPLNLGKTPPPPPPPPPPPLTTAVEEDCGTGKLFQGNG</sequence>
<dbReference type="GO" id="GO:0004722">
    <property type="term" value="F:protein serine/threonine phosphatase activity"/>
    <property type="evidence" value="ECO:0007669"/>
    <property type="project" value="UniProtKB-EC"/>
</dbReference>
<dbReference type="Pfam" id="PF16891">
    <property type="entry name" value="STPPase_N"/>
    <property type="match status" value="1"/>
</dbReference>
<dbReference type="InterPro" id="IPR029052">
    <property type="entry name" value="Metallo-depent_PP-like"/>
</dbReference>
<dbReference type="EC" id="3.1.3.16" evidence="7"/>
<keyword evidence="11" id="KW-1185">Reference proteome</keyword>
<evidence type="ECO:0000256" key="1">
    <source>
        <dbReference type="ARBA" id="ARBA00022723"/>
    </source>
</evidence>
<dbReference type="InterPro" id="IPR031675">
    <property type="entry name" value="STPPase_N"/>
</dbReference>
<evidence type="ECO:0000256" key="5">
    <source>
        <dbReference type="ARBA" id="ARBA00047761"/>
    </source>
</evidence>
<dbReference type="PRINTS" id="PR00114">
    <property type="entry name" value="STPHPHTASE"/>
</dbReference>
<evidence type="ECO:0000256" key="2">
    <source>
        <dbReference type="ARBA" id="ARBA00022801"/>
    </source>
</evidence>
<dbReference type="InterPro" id="IPR006186">
    <property type="entry name" value="Ser/Thr-sp_prot-phosphatase"/>
</dbReference>
<keyword evidence="2 7" id="KW-0378">Hydrolase</keyword>
<feature type="compositionally biased region" description="Polar residues" evidence="8">
    <location>
        <begin position="529"/>
        <end position="541"/>
    </location>
</feature>
<evidence type="ECO:0000259" key="9">
    <source>
        <dbReference type="PROSITE" id="PS00125"/>
    </source>
</evidence>
<comment type="caution">
    <text evidence="10">The sequence shown here is derived from an EMBL/GenBank/DDBJ whole genome shotgun (WGS) entry which is preliminary data.</text>
</comment>
<dbReference type="GO" id="GO:0005737">
    <property type="term" value="C:cytoplasm"/>
    <property type="evidence" value="ECO:0007669"/>
    <property type="project" value="TreeGrafter"/>
</dbReference>
<dbReference type="SUPFAM" id="SSF56300">
    <property type="entry name" value="Metallo-dependent phosphatases"/>
    <property type="match status" value="1"/>
</dbReference>
<evidence type="ECO:0000256" key="6">
    <source>
        <dbReference type="ARBA" id="ARBA00048336"/>
    </source>
</evidence>
<dbReference type="OrthoDB" id="4360234at2759"/>
<evidence type="ECO:0000313" key="10">
    <source>
        <dbReference type="EMBL" id="KAJ5376402.1"/>
    </source>
</evidence>
<feature type="region of interest" description="Disordered" evidence="8">
    <location>
        <begin position="706"/>
        <end position="789"/>
    </location>
</feature>
<dbReference type="AlphaFoldDB" id="A0A9W9SD09"/>
<dbReference type="InterPro" id="IPR004843">
    <property type="entry name" value="Calcineurin-like_PHP"/>
</dbReference>
<reference evidence="10" key="2">
    <citation type="journal article" date="2023" name="IMA Fungus">
        <title>Comparative genomic study of the Penicillium genus elucidates a diverse pangenome and 15 lateral gene transfer events.</title>
        <authorList>
            <person name="Petersen C."/>
            <person name="Sorensen T."/>
            <person name="Nielsen M.R."/>
            <person name="Sondergaard T.E."/>
            <person name="Sorensen J.L."/>
            <person name="Fitzpatrick D.A."/>
            <person name="Frisvad J.C."/>
            <person name="Nielsen K.L."/>
        </authorList>
    </citation>
    <scope>NUCLEOTIDE SEQUENCE</scope>
    <source>
        <strain evidence="10">IBT 29677</strain>
    </source>
</reference>
<keyword evidence="4" id="KW-0464">Manganese</keyword>
<protein>
    <recommendedName>
        <fullName evidence="7">Serine/threonine-protein phosphatase</fullName>
        <ecNumber evidence="7">3.1.3.16</ecNumber>
    </recommendedName>
</protein>
<evidence type="ECO:0000313" key="11">
    <source>
        <dbReference type="Proteomes" id="UP001147747"/>
    </source>
</evidence>
<dbReference type="PROSITE" id="PS00125">
    <property type="entry name" value="SER_THR_PHOSPHATASE"/>
    <property type="match status" value="1"/>
</dbReference>
<gene>
    <name evidence="10" type="ORF">N7509_013288</name>
</gene>
<dbReference type="Pfam" id="PF00149">
    <property type="entry name" value="Metallophos"/>
    <property type="match status" value="1"/>
</dbReference>
<dbReference type="GO" id="GO:0005634">
    <property type="term" value="C:nucleus"/>
    <property type="evidence" value="ECO:0007669"/>
    <property type="project" value="TreeGrafter"/>
</dbReference>
<feature type="region of interest" description="Disordered" evidence="8">
    <location>
        <begin position="518"/>
        <end position="588"/>
    </location>
</feature>
<dbReference type="InterPro" id="IPR050341">
    <property type="entry name" value="PP1_catalytic_subunit"/>
</dbReference>
<name>A0A9W9SD09_9EURO</name>
<evidence type="ECO:0000256" key="8">
    <source>
        <dbReference type="SAM" id="MobiDB-lite"/>
    </source>
</evidence>
<organism evidence="10 11">
    <name type="scientific">Penicillium cosmopolitanum</name>
    <dbReference type="NCBI Taxonomy" id="1131564"/>
    <lineage>
        <taxon>Eukaryota</taxon>
        <taxon>Fungi</taxon>
        <taxon>Dikarya</taxon>
        <taxon>Ascomycota</taxon>
        <taxon>Pezizomycotina</taxon>
        <taxon>Eurotiomycetes</taxon>
        <taxon>Eurotiomycetidae</taxon>
        <taxon>Eurotiales</taxon>
        <taxon>Aspergillaceae</taxon>
        <taxon>Penicillium</taxon>
    </lineage>
</organism>
<feature type="compositionally biased region" description="Pro residues" evidence="8">
    <location>
        <begin position="1160"/>
        <end position="1172"/>
    </location>
</feature>
<dbReference type="RefSeq" id="XP_056481432.1">
    <property type="nucleotide sequence ID" value="XM_056637925.1"/>
</dbReference>
<dbReference type="FunFam" id="3.60.21.10:FF:000026">
    <property type="entry name" value="Serine/threonine-protein phosphatase"/>
    <property type="match status" value="1"/>
</dbReference>
<dbReference type="SMART" id="SM00156">
    <property type="entry name" value="PP2Ac"/>
    <property type="match status" value="1"/>
</dbReference>
<dbReference type="Proteomes" id="UP001147747">
    <property type="component" value="Unassembled WGS sequence"/>
</dbReference>
<feature type="compositionally biased region" description="Polar residues" evidence="8">
    <location>
        <begin position="562"/>
        <end position="582"/>
    </location>
</feature>
<comment type="catalytic activity">
    <reaction evidence="5">
        <text>O-phospho-L-seryl-[protein] + H2O = L-seryl-[protein] + phosphate</text>
        <dbReference type="Rhea" id="RHEA:20629"/>
        <dbReference type="Rhea" id="RHEA-COMP:9863"/>
        <dbReference type="Rhea" id="RHEA-COMP:11604"/>
        <dbReference type="ChEBI" id="CHEBI:15377"/>
        <dbReference type="ChEBI" id="CHEBI:29999"/>
        <dbReference type="ChEBI" id="CHEBI:43474"/>
        <dbReference type="ChEBI" id="CHEBI:83421"/>
        <dbReference type="EC" id="3.1.3.16"/>
    </reaction>
</comment>
<dbReference type="PANTHER" id="PTHR11668">
    <property type="entry name" value="SERINE/THREONINE PROTEIN PHOSPHATASE"/>
    <property type="match status" value="1"/>
</dbReference>
<feature type="domain" description="Serine/threonine specific protein phosphatases" evidence="9">
    <location>
        <begin position="977"/>
        <end position="982"/>
    </location>
</feature>
<dbReference type="PANTHER" id="PTHR11668:SF484">
    <property type="entry name" value="SERINE_THREONINE-PROTEIN PHOSPHATASE PP-Z1-RELATED"/>
    <property type="match status" value="1"/>
</dbReference>
<comment type="similarity">
    <text evidence="7">Belongs to the PPP phosphatase family.</text>
</comment>
<dbReference type="GeneID" id="81376905"/>
<dbReference type="EMBL" id="JAPZBU010000012">
    <property type="protein sequence ID" value="KAJ5376402.1"/>
    <property type="molecule type" value="Genomic_DNA"/>
</dbReference>
<evidence type="ECO:0000256" key="4">
    <source>
        <dbReference type="ARBA" id="ARBA00023211"/>
    </source>
</evidence>
<dbReference type="Gene3D" id="3.60.21.10">
    <property type="match status" value="1"/>
</dbReference>
<reference evidence="10" key="1">
    <citation type="submission" date="2022-12" db="EMBL/GenBank/DDBJ databases">
        <authorList>
            <person name="Petersen C."/>
        </authorList>
    </citation>
    <scope>NUCLEOTIDE SEQUENCE</scope>
    <source>
        <strain evidence="10">IBT 29677</strain>
    </source>
</reference>
<accession>A0A9W9SD09</accession>
<comment type="catalytic activity">
    <reaction evidence="6 7">
        <text>O-phospho-L-threonyl-[protein] + H2O = L-threonyl-[protein] + phosphate</text>
        <dbReference type="Rhea" id="RHEA:47004"/>
        <dbReference type="Rhea" id="RHEA-COMP:11060"/>
        <dbReference type="Rhea" id="RHEA-COMP:11605"/>
        <dbReference type="ChEBI" id="CHEBI:15377"/>
        <dbReference type="ChEBI" id="CHEBI:30013"/>
        <dbReference type="ChEBI" id="CHEBI:43474"/>
        <dbReference type="ChEBI" id="CHEBI:61977"/>
        <dbReference type="EC" id="3.1.3.16"/>
    </reaction>
</comment>
<feature type="region of interest" description="Disordered" evidence="8">
    <location>
        <begin position="1158"/>
        <end position="1177"/>
    </location>
</feature>
<evidence type="ECO:0000256" key="3">
    <source>
        <dbReference type="ARBA" id="ARBA00022912"/>
    </source>
</evidence>
<dbReference type="GO" id="GO:0046872">
    <property type="term" value="F:metal ion binding"/>
    <property type="evidence" value="ECO:0007669"/>
    <property type="project" value="UniProtKB-KW"/>
</dbReference>
<proteinExistence type="inferred from homology"/>
<keyword evidence="1" id="KW-0479">Metal-binding</keyword>
<keyword evidence="3" id="KW-0904">Protein phosphatase</keyword>